<keyword evidence="2 7" id="KW-0813">Transport</keyword>
<evidence type="ECO:0000256" key="3">
    <source>
        <dbReference type="ARBA" id="ARBA00022475"/>
    </source>
</evidence>
<keyword evidence="10" id="KW-1185">Reference proteome</keyword>
<evidence type="ECO:0000259" key="8">
    <source>
        <dbReference type="PROSITE" id="PS50928"/>
    </source>
</evidence>
<comment type="similarity">
    <text evidence="7">Belongs to the binding-protein-dependent transport system permease family.</text>
</comment>
<feature type="transmembrane region" description="Helical" evidence="7">
    <location>
        <begin position="68"/>
        <end position="93"/>
    </location>
</feature>
<feature type="transmembrane region" description="Helical" evidence="7">
    <location>
        <begin position="207"/>
        <end position="227"/>
    </location>
</feature>
<feature type="transmembrane region" description="Helical" evidence="7">
    <location>
        <begin position="233"/>
        <end position="254"/>
    </location>
</feature>
<dbReference type="Pfam" id="PF00528">
    <property type="entry name" value="BPD_transp_1"/>
    <property type="match status" value="1"/>
</dbReference>
<evidence type="ECO:0000256" key="5">
    <source>
        <dbReference type="ARBA" id="ARBA00022989"/>
    </source>
</evidence>
<keyword evidence="3" id="KW-1003">Cell membrane</keyword>
<gene>
    <name evidence="9" type="ORF">BCM02_109320</name>
</gene>
<evidence type="ECO:0000256" key="2">
    <source>
        <dbReference type="ARBA" id="ARBA00022448"/>
    </source>
</evidence>
<evidence type="ECO:0000256" key="1">
    <source>
        <dbReference type="ARBA" id="ARBA00004651"/>
    </source>
</evidence>
<evidence type="ECO:0000313" key="10">
    <source>
        <dbReference type="Proteomes" id="UP000323257"/>
    </source>
</evidence>
<protein>
    <submittedName>
        <fullName evidence="9">Phosphonate transport system permease protein</fullName>
    </submittedName>
</protein>
<reference evidence="9 10" key="1">
    <citation type="submission" date="2019-07" db="EMBL/GenBank/DDBJ databases">
        <title>Genomic Encyclopedia of Type Strains, Phase III (KMG-III): the genomes of soil and plant-associated and newly described type strains.</title>
        <authorList>
            <person name="Whitman W."/>
        </authorList>
    </citation>
    <scope>NUCLEOTIDE SEQUENCE [LARGE SCALE GENOMIC DNA]</scope>
    <source>
        <strain evidence="9 10">BL24</strain>
    </source>
</reference>
<dbReference type="Proteomes" id="UP000323257">
    <property type="component" value="Unassembled WGS sequence"/>
</dbReference>
<dbReference type="GO" id="GO:0005886">
    <property type="term" value="C:plasma membrane"/>
    <property type="evidence" value="ECO:0007669"/>
    <property type="project" value="UniProtKB-SubCell"/>
</dbReference>
<feature type="transmembrane region" description="Helical" evidence="7">
    <location>
        <begin position="135"/>
        <end position="154"/>
    </location>
</feature>
<sequence length="264" mass="29016">MKIPISHRSTQRQQRLFFLGMLVLFIPCLFYLDLSYGQFASGLERIPDMARQMMHLSFEELPKMLRELLTSIIIAFLCVVLSVLISLLLAFVVARATTPNRYVSAALRAMIVIIRTIPTTIWVLLAVASMGFGPMAGVVGLLLPTIAFLIRVFSDQIDEAGRDTAEAIRSVGGTWWHVVCNGLLPTLLTGFLALIAFKFEITVAETVILGIVGAGGIGVLLQGYISFYEFAPLMLGMLLVFITLFLLEMGTNLIRTKLAGKGSK</sequence>
<dbReference type="Gene3D" id="1.10.3720.10">
    <property type="entry name" value="MetI-like"/>
    <property type="match status" value="1"/>
</dbReference>
<keyword evidence="6 7" id="KW-0472">Membrane</keyword>
<dbReference type="OrthoDB" id="8557224at2"/>
<feature type="transmembrane region" description="Helical" evidence="7">
    <location>
        <begin position="16"/>
        <end position="36"/>
    </location>
</feature>
<dbReference type="PROSITE" id="PS50928">
    <property type="entry name" value="ABC_TM1"/>
    <property type="match status" value="1"/>
</dbReference>
<feature type="transmembrane region" description="Helical" evidence="7">
    <location>
        <begin position="105"/>
        <end position="128"/>
    </location>
</feature>
<evidence type="ECO:0000256" key="7">
    <source>
        <dbReference type="RuleBase" id="RU363032"/>
    </source>
</evidence>
<dbReference type="RefSeq" id="WP_148931639.1">
    <property type="nucleotide sequence ID" value="NZ_VNHS01000009.1"/>
</dbReference>
<dbReference type="SUPFAM" id="SSF161098">
    <property type="entry name" value="MetI-like"/>
    <property type="match status" value="1"/>
</dbReference>
<comment type="subcellular location">
    <subcellularLocation>
        <location evidence="1 7">Cell membrane</location>
        <topology evidence="1 7">Multi-pass membrane protein</topology>
    </subcellularLocation>
</comment>
<feature type="domain" description="ABC transmembrane type-1" evidence="8">
    <location>
        <begin position="68"/>
        <end position="250"/>
    </location>
</feature>
<proteinExistence type="inferred from homology"/>
<dbReference type="PANTHER" id="PTHR30043:SF1">
    <property type="entry name" value="ABC TRANSPORT SYSTEM PERMEASE PROTEIN P69"/>
    <property type="match status" value="1"/>
</dbReference>
<keyword evidence="5 7" id="KW-1133">Transmembrane helix</keyword>
<comment type="caution">
    <text evidence="9">The sequence shown here is derived from an EMBL/GenBank/DDBJ whole genome shotgun (WGS) entry which is preliminary data.</text>
</comment>
<dbReference type="EMBL" id="VNHS01000009">
    <property type="protein sequence ID" value="TYP72041.1"/>
    <property type="molecule type" value="Genomic_DNA"/>
</dbReference>
<evidence type="ECO:0000313" key="9">
    <source>
        <dbReference type="EMBL" id="TYP72041.1"/>
    </source>
</evidence>
<evidence type="ECO:0000256" key="4">
    <source>
        <dbReference type="ARBA" id="ARBA00022692"/>
    </source>
</evidence>
<dbReference type="GO" id="GO:0055085">
    <property type="term" value="P:transmembrane transport"/>
    <property type="evidence" value="ECO:0007669"/>
    <property type="project" value="InterPro"/>
</dbReference>
<name>A0A5S5BY11_9BACL</name>
<dbReference type="InterPro" id="IPR035906">
    <property type="entry name" value="MetI-like_sf"/>
</dbReference>
<dbReference type="CDD" id="cd06261">
    <property type="entry name" value="TM_PBP2"/>
    <property type="match status" value="1"/>
</dbReference>
<organism evidence="9 10">
    <name type="scientific">Paenibacillus methanolicus</name>
    <dbReference type="NCBI Taxonomy" id="582686"/>
    <lineage>
        <taxon>Bacteria</taxon>
        <taxon>Bacillati</taxon>
        <taxon>Bacillota</taxon>
        <taxon>Bacilli</taxon>
        <taxon>Bacillales</taxon>
        <taxon>Paenibacillaceae</taxon>
        <taxon>Paenibacillus</taxon>
    </lineage>
</organism>
<dbReference type="AlphaFoldDB" id="A0A5S5BY11"/>
<dbReference type="InterPro" id="IPR000515">
    <property type="entry name" value="MetI-like"/>
</dbReference>
<evidence type="ECO:0000256" key="6">
    <source>
        <dbReference type="ARBA" id="ARBA00023136"/>
    </source>
</evidence>
<accession>A0A5S5BY11</accession>
<feature type="transmembrane region" description="Helical" evidence="7">
    <location>
        <begin position="174"/>
        <end position="195"/>
    </location>
</feature>
<keyword evidence="4 7" id="KW-0812">Transmembrane</keyword>
<dbReference type="PANTHER" id="PTHR30043">
    <property type="entry name" value="PHOSPHONATES TRANSPORT SYSTEM PERMEASE PROTEIN"/>
    <property type="match status" value="1"/>
</dbReference>